<gene>
    <name evidence="1" type="ORF">JJE72_03590</name>
</gene>
<reference evidence="1 2" key="1">
    <citation type="submission" date="2021-01" db="EMBL/GenBank/DDBJ databases">
        <title>Genome public.</title>
        <authorList>
            <person name="Liu C."/>
            <person name="Sun Q."/>
        </authorList>
    </citation>
    <scope>NUCLEOTIDE SEQUENCE [LARGE SCALE GENOMIC DNA]</scope>
    <source>
        <strain evidence="1 2">JC656</strain>
    </source>
</reference>
<proteinExistence type="predicted"/>
<protein>
    <submittedName>
        <fullName evidence="1">DUF4194 domain-containing protein</fullName>
    </submittedName>
</protein>
<dbReference type="EMBL" id="JAERRC010000010">
    <property type="protein sequence ID" value="MBL0704588.1"/>
    <property type="molecule type" value="Genomic_DNA"/>
</dbReference>
<dbReference type="Pfam" id="PF13835">
    <property type="entry name" value="DUF4194"/>
    <property type="match status" value="1"/>
</dbReference>
<name>A0ABS1JZH0_9MICC</name>
<organism evidence="1 2">
    <name type="scientific">Sinomonas cellulolyticus</name>
    <dbReference type="NCBI Taxonomy" id="2801916"/>
    <lineage>
        <taxon>Bacteria</taxon>
        <taxon>Bacillati</taxon>
        <taxon>Actinomycetota</taxon>
        <taxon>Actinomycetes</taxon>
        <taxon>Micrococcales</taxon>
        <taxon>Micrococcaceae</taxon>
        <taxon>Sinomonas</taxon>
    </lineage>
</organism>
<evidence type="ECO:0000313" key="2">
    <source>
        <dbReference type="Proteomes" id="UP000639051"/>
    </source>
</evidence>
<comment type="caution">
    <text evidence="1">The sequence shown here is derived from an EMBL/GenBank/DDBJ whole genome shotgun (WGS) entry which is preliminary data.</text>
</comment>
<sequence length="200" mass="22529">MATPAELPAVVTRLFKGVLYRESDEKLWQALGELSSHVQDYVSVLGLELFLDDAEGYAFLRSRTDAGSDLPRLVPRRQLTFSVSLLLALLRARLAEFDQRNDETRLIMTEAQLHDMLAVFLPETSNEARMLDQLSTTIKKVVELGFLRRLRGQEGSYEVARIIKAFVDAQWLEEFDARLADYRAALAGEAPQEPQEGDGA</sequence>
<keyword evidence="2" id="KW-1185">Reference proteome</keyword>
<evidence type="ECO:0000313" key="1">
    <source>
        <dbReference type="EMBL" id="MBL0704588.1"/>
    </source>
</evidence>
<dbReference type="InterPro" id="IPR025449">
    <property type="entry name" value="JetB"/>
</dbReference>
<accession>A0ABS1JZH0</accession>
<dbReference type="Proteomes" id="UP000639051">
    <property type="component" value="Unassembled WGS sequence"/>
</dbReference>